<dbReference type="RefSeq" id="WP_243919431.1">
    <property type="nucleotide sequence ID" value="NZ_JALHLG010000007.1"/>
</dbReference>
<dbReference type="Gene3D" id="3.30.70.2700">
    <property type="match status" value="1"/>
</dbReference>
<organism evidence="2 3">
    <name type="scientific">Novosphingobium beihaiensis</name>
    <dbReference type="NCBI Taxonomy" id="2930389"/>
    <lineage>
        <taxon>Bacteria</taxon>
        <taxon>Pseudomonadati</taxon>
        <taxon>Pseudomonadota</taxon>
        <taxon>Alphaproteobacteria</taxon>
        <taxon>Sphingomonadales</taxon>
        <taxon>Sphingomonadaceae</taxon>
        <taxon>Novosphingobium</taxon>
    </lineage>
</organism>
<name>A0ABT0BNS7_9SPHN</name>
<keyword evidence="3" id="KW-1185">Reference proteome</keyword>
<dbReference type="Pfam" id="PF21688">
    <property type="entry name" value="FAD-depend_C"/>
    <property type="match status" value="1"/>
</dbReference>
<comment type="caution">
    <text evidence="2">The sequence shown here is derived from an EMBL/GenBank/DDBJ whole genome shotgun (WGS) entry which is preliminary data.</text>
</comment>
<dbReference type="PANTHER" id="PTHR42842">
    <property type="entry name" value="FAD/NAD(P)-BINDING OXIDOREDUCTASE"/>
    <property type="match status" value="1"/>
</dbReference>
<feature type="domain" description="FAD-dependent protein C-terminal" evidence="1">
    <location>
        <begin position="290"/>
        <end position="486"/>
    </location>
</feature>
<evidence type="ECO:0000259" key="1">
    <source>
        <dbReference type="Pfam" id="PF21688"/>
    </source>
</evidence>
<sequence>MLRLTDLALPLDHTPADLERALCERLGLAPGDLERFTVARRGNDARRKTAIKLVYSLDVAVRDEAEVLARFADDPHVRPTPDTAYKFVTCAPEGWDGERPVVIGAGPCGLLAALVLAQMGFRPIIVERGKAVRERTKDTWGLWRRSVLDPESNVQFGEGGAGTFSDGKLYSRIKDSRHLGRKVLTEFVKAGAPEDILTEAHPHIGTFRLVTMVMSMRETIEKLGGEYRFQTRVEDFEVEEDADGTRRLKGLHLSTGEFLPAGHVIMAVGHSARDTFQVLYDRGVHIEAKPFAIGVRIEHPQSWIDKARYGPNAGNTILGAAAYSISHKCSNGRVVYSFCMCPGGRVVAATSEEGRVVTNGMSQYSRAEFNANSGLVVDIDPERDYPGHPLAGIAFQRKFEELAYKAGGSSYKAPGQKLGDFLAGKPSTEFGDVTPSYQPGVHLTDLKQCLPDFVIDSIREALPVFGRQVPGYDHPDVVMTGVETRTSSPVRITRGRDCQSLNTRGLYPAGEGAGYAGGILSAAVDGIRVAEALALELVPGFDKLSLSGE</sequence>
<dbReference type="PANTHER" id="PTHR42842:SF3">
    <property type="entry name" value="FAD_NAD(P)-BINDING OXIDOREDUCTASE FAMILY PROTEIN"/>
    <property type="match status" value="1"/>
</dbReference>
<accession>A0ABT0BNS7</accession>
<dbReference type="InterPro" id="IPR049516">
    <property type="entry name" value="FAD-depend_C"/>
</dbReference>
<protein>
    <submittedName>
        <fullName evidence="2">NAD(P)/FAD-dependent oxidoreductase</fullName>
    </submittedName>
</protein>
<dbReference type="SUPFAM" id="SSF51905">
    <property type="entry name" value="FAD/NAD(P)-binding domain"/>
    <property type="match status" value="1"/>
</dbReference>
<dbReference type="InterPro" id="IPR028348">
    <property type="entry name" value="FAD-binding_protein"/>
</dbReference>
<evidence type="ECO:0000313" key="2">
    <source>
        <dbReference type="EMBL" id="MCJ2186715.1"/>
    </source>
</evidence>
<dbReference type="EMBL" id="JALHLG010000007">
    <property type="protein sequence ID" value="MCJ2186715.1"/>
    <property type="molecule type" value="Genomic_DNA"/>
</dbReference>
<evidence type="ECO:0000313" key="3">
    <source>
        <dbReference type="Proteomes" id="UP001202281"/>
    </source>
</evidence>
<dbReference type="InterPro" id="IPR036188">
    <property type="entry name" value="FAD/NAD-bd_sf"/>
</dbReference>
<dbReference type="Proteomes" id="UP001202281">
    <property type="component" value="Unassembled WGS sequence"/>
</dbReference>
<dbReference type="Gene3D" id="3.50.50.60">
    <property type="entry name" value="FAD/NAD(P)-binding domain"/>
    <property type="match status" value="2"/>
</dbReference>
<proteinExistence type="predicted"/>
<reference evidence="2 3" key="1">
    <citation type="submission" date="2022-04" db="EMBL/GenBank/DDBJ databases">
        <title>Identification of a novel bacterium isolated from mangrove sediments.</title>
        <authorList>
            <person name="Pan X."/>
        </authorList>
    </citation>
    <scope>NUCLEOTIDE SEQUENCE [LARGE SCALE GENOMIC DNA]</scope>
    <source>
        <strain evidence="2 3">B2638</strain>
    </source>
</reference>
<dbReference type="PIRSF" id="PIRSF038984">
    <property type="entry name" value="FAD_binding_protein"/>
    <property type="match status" value="1"/>
</dbReference>
<gene>
    <name evidence="2" type="ORF">MTR66_07815</name>
</gene>